<reference evidence="1" key="1">
    <citation type="journal article" date="2021" name="Open Biol.">
        <title>Shared evolutionary footprints suggest mitochondrial oxidative damage underlies multiple complex I losses in fungi.</title>
        <authorList>
            <person name="Schikora-Tamarit M.A."/>
            <person name="Marcet-Houben M."/>
            <person name="Nosek J."/>
            <person name="Gabaldon T."/>
        </authorList>
    </citation>
    <scope>NUCLEOTIDE SEQUENCE</scope>
    <source>
        <strain evidence="1">CBS6341</strain>
    </source>
</reference>
<evidence type="ECO:0000313" key="2">
    <source>
        <dbReference type="Proteomes" id="UP000769528"/>
    </source>
</evidence>
<comment type="caution">
    <text evidence="1">The sequence shown here is derived from an EMBL/GenBank/DDBJ whole genome shotgun (WGS) entry which is preliminary data.</text>
</comment>
<organism evidence="1 2">
    <name type="scientific">Wickerhamomyces mucosus</name>
    <dbReference type="NCBI Taxonomy" id="1378264"/>
    <lineage>
        <taxon>Eukaryota</taxon>
        <taxon>Fungi</taxon>
        <taxon>Dikarya</taxon>
        <taxon>Ascomycota</taxon>
        <taxon>Saccharomycotina</taxon>
        <taxon>Saccharomycetes</taxon>
        <taxon>Phaffomycetales</taxon>
        <taxon>Wickerhamomycetaceae</taxon>
        <taxon>Wickerhamomyces</taxon>
    </lineage>
</organism>
<sequence>MVLPALVVNLVNVDSCQDLQYASSFLILESAQYYRLQLQTLHLESVWYWTSQSHIAPNLSLGLTELPQSVPKRRRFLKLLILKIL</sequence>
<dbReference type="Proteomes" id="UP000769528">
    <property type="component" value="Unassembled WGS sequence"/>
</dbReference>
<protein>
    <submittedName>
        <fullName evidence="1">Uncharacterized protein</fullName>
    </submittedName>
</protein>
<reference evidence="1" key="2">
    <citation type="submission" date="2021-01" db="EMBL/GenBank/DDBJ databases">
        <authorList>
            <person name="Schikora-Tamarit M.A."/>
        </authorList>
    </citation>
    <scope>NUCLEOTIDE SEQUENCE</scope>
    <source>
        <strain evidence="1">CBS6341</strain>
    </source>
</reference>
<name>A0A9P8PTJ6_9ASCO</name>
<dbReference type="EMBL" id="JAEUBF010000550">
    <property type="protein sequence ID" value="KAH3677154.1"/>
    <property type="molecule type" value="Genomic_DNA"/>
</dbReference>
<accession>A0A9P8PTJ6</accession>
<proteinExistence type="predicted"/>
<dbReference type="AlphaFoldDB" id="A0A9P8PTJ6"/>
<keyword evidence="2" id="KW-1185">Reference proteome</keyword>
<gene>
    <name evidence="1" type="ORF">WICMUC_001909</name>
</gene>
<evidence type="ECO:0000313" key="1">
    <source>
        <dbReference type="EMBL" id="KAH3677154.1"/>
    </source>
</evidence>